<evidence type="ECO:0000256" key="15">
    <source>
        <dbReference type="SAM" id="SignalP"/>
    </source>
</evidence>
<evidence type="ECO:0000256" key="10">
    <source>
        <dbReference type="ARBA" id="ARBA00023136"/>
    </source>
</evidence>
<evidence type="ECO:0000313" key="20">
    <source>
        <dbReference type="Proteomes" id="UP001153636"/>
    </source>
</evidence>
<dbReference type="CDD" id="cd04590">
    <property type="entry name" value="CBS_pair_CorC_HlyC_assoc"/>
    <property type="match status" value="1"/>
</dbReference>
<dbReference type="FunFam" id="3.10.580.10:FF:000001">
    <property type="entry name" value="Putative metal transporter CNNM3 isoform 2"/>
    <property type="match status" value="1"/>
</dbReference>
<keyword evidence="10 12" id="KW-0472">Membrane</keyword>
<comment type="subcellular location">
    <subcellularLocation>
        <location evidence="1">Cell membrane</location>
        <topology evidence="1">Multi-pass membrane protein</topology>
    </subcellularLocation>
</comment>
<keyword evidence="20" id="KW-1185">Reference proteome</keyword>
<dbReference type="Gene3D" id="2.60.120.10">
    <property type="entry name" value="Jelly Rolls"/>
    <property type="match status" value="1"/>
</dbReference>
<feature type="transmembrane region" description="Helical" evidence="14">
    <location>
        <begin position="400"/>
        <end position="418"/>
    </location>
</feature>
<evidence type="ECO:0000256" key="11">
    <source>
        <dbReference type="PROSITE-ProRule" id="PRU00703"/>
    </source>
</evidence>
<name>A0A9P0DAV9_9CUCU</name>
<dbReference type="GO" id="GO:0005886">
    <property type="term" value="C:plasma membrane"/>
    <property type="evidence" value="ECO:0007669"/>
    <property type="project" value="UniProtKB-SubCell"/>
</dbReference>
<dbReference type="GO" id="GO:0006811">
    <property type="term" value="P:monoatomic ion transport"/>
    <property type="evidence" value="ECO:0007669"/>
    <property type="project" value="UniProtKB-KW"/>
</dbReference>
<evidence type="ECO:0000256" key="9">
    <source>
        <dbReference type="ARBA" id="ARBA00023122"/>
    </source>
</evidence>
<feature type="chain" id="PRO_5040472908" description="Ancient conserved domain protein 2" evidence="15">
    <location>
        <begin position="29"/>
        <end position="917"/>
    </location>
</feature>
<evidence type="ECO:0000256" key="4">
    <source>
        <dbReference type="ARBA" id="ARBA00022475"/>
    </source>
</evidence>
<keyword evidence="15" id="KW-0732">Signal</keyword>
<feature type="domain" description="Cyclic nucleotide-binding" evidence="16">
    <location>
        <begin position="708"/>
        <end position="792"/>
    </location>
</feature>
<dbReference type="Pfam" id="PF01595">
    <property type="entry name" value="CNNM"/>
    <property type="match status" value="1"/>
</dbReference>
<evidence type="ECO:0000256" key="12">
    <source>
        <dbReference type="PROSITE-ProRule" id="PRU01193"/>
    </source>
</evidence>
<evidence type="ECO:0000256" key="14">
    <source>
        <dbReference type="SAM" id="Phobius"/>
    </source>
</evidence>
<feature type="region of interest" description="Disordered" evidence="13">
    <location>
        <begin position="857"/>
        <end position="917"/>
    </location>
</feature>
<dbReference type="PROSITE" id="PS51846">
    <property type="entry name" value="CNNM"/>
    <property type="match status" value="1"/>
</dbReference>
<dbReference type="PROSITE" id="PS50042">
    <property type="entry name" value="CNMP_BINDING_3"/>
    <property type="match status" value="1"/>
</dbReference>
<dbReference type="Gene3D" id="3.10.580.10">
    <property type="entry name" value="CBS-domain"/>
    <property type="match status" value="1"/>
</dbReference>
<keyword evidence="6" id="KW-0677">Repeat</keyword>
<evidence type="ECO:0000256" key="13">
    <source>
        <dbReference type="SAM" id="MobiDB-lite"/>
    </source>
</evidence>
<evidence type="ECO:0000313" key="19">
    <source>
        <dbReference type="EMBL" id="CAH1113037.1"/>
    </source>
</evidence>
<keyword evidence="3" id="KW-0813">Transport</keyword>
<dbReference type="SUPFAM" id="SSF54631">
    <property type="entry name" value="CBS-domain pair"/>
    <property type="match status" value="1"/>
</dbReference>
<dbReference type="SUPFAM" id="SSF51206">
    <property type="entry name" value="cAMP-binding domain-like"/>
    <property type="match status" value="1"/>
</dbReference>
<keyword evidence="8" id="KW-0406">Ion transport</keyword>
<feature type="transmembrane region" description="Helical" evidence="14">
    <location>
        <begin position="374"/>
        <end position="394"/>
    </location>
</feature>
<dbReference type="InterPro" id="IPR014710">
    <property type="entry name" value="RmlC-like_jellyroll"/>
</dbReference>
<dbReference type="InterPro" id="IPR045095">
    <property type="entry name" value="ACDP"/>
</dbReference>
<protein>
    <recommendedName>
        <fullName evidence="21">Ancient conserved domain protein 2</fullName>
    </recommendedName>
</protein>
<dbReference type="InterPro" id="IPR002550">
    <property type="entry name" value="CNNM"/>
</dbReference>
<evidence type="ECO:0000256" key="6">
    <source>
        <dbReference type="ARBA" id="ARBA00022737"/>
    </source>
</evidence>
<organism evidence="19 20">
    <name type="scientific">Psylliodes chrysocephalus</name>
    <dbReference type="NCBI Taxonomy" id="3402493"/>
    <lineage>
        <taxon>Eukaryota</taxon>
        <taxon>Metazoa</taxon>
        <taxon>Ecdysozoa</taxon>
        <taxon>Arthropoda</taxon>
        <taxon>Hexapoda</taxon>
        <taxon>Insecta</taxon>
        <taxon>Pterygota</taxon>
        <taxon>Neoptera</taxon>
        <taxon>Endopterygota</taxon>
        <taxon>Coleoptera</taxon>
        <taxon>Polyphaga</taxon>
        <taxon>Cucujiformia</taxon>
        <taxon>Chrysomeloidea</taxon>
        <taxon>Chrysomelidae</taxon>
        <taxon>Galerucinae</taxon>
        <taxon>Alticini</taxon>
        <taxon>Psylliodes</taxon>
    </lineage>
</organism>
<gene>
    <name evidence="19" type="ORF">PSYICH_LOCUS13405</name>
</gene>
<dbReference type="InterPro" id="IPR000595">
    <property type="entry name" value="cNMP-bd_dom"/>
</dbReference>
<dbReference type="PANTHER" id="PTHR12064:SF94">
    <property type="entry name" value="UNEXTENDED PROTEIN"/>
    <property type="match status" value="1"/>
</dbReference>
<evidence type="ECO:0008006" key="21">
    <source>
        <dbReference type="Google" id="ProtNLM"/>
    </source>
</evidence>
<dbReference type="AlphaFoldDB" id="A0A9P0DAV9"/>
<evidence type="ECO:0000256" key="8">
    <source>
        <dbReference type="ARBA" id="ARBA00023065"/>
    </source>
</evidence>
<dbReference type="OrthoDB" id="5353557at2759"/>
<evidence type="ECO:0000256" key="1">
    <source>
        <dbReference type="ARBA" id="ARBA00004651"/>
    </source>
</evidence>
<reference evidence="19" key="1">
    <citation type="submission" date="2022-01" db="EMBL/GenBank/DDBJ databases">
        <authorList>
            <person name="King R."/>
        </authorList>
    </citation>
    <scope>NUCLEOTIDE SEQUENCE</scope>
</reference>
<dbReference type="InterPro" id="IPR018490">
    <property type="entry name" value="cNMP-bd_dom_sf"/>
</dbReference>
<dbReference type="EMBL" id="OV651819">
    <property type="protein sequence ID" value="CAH1113037.1"/>
    <property type="molecule type" value="Genomic_DNA"/>
</dbReference>
<proteinExistence type="inferred from homology"/>
<accession>A0A9P0DAV9</accession>
<dbReference type="PANTHER" id="PTHR12064">
    <property type="entry name" value="METAL TRANSPORTER CNNM"/>
    <property type="match status" value="1"/>
</dbReference>
<evidence type="ECO:0000256" key="7">
    <source>
        <dbReference type="ARBA" id="ARBA00022989"/>
    </source>
</evidence>
<feature type="transmembrane region" description="Helical" evidence="14">
    <location>
        <begin position="430"/>
        <end position="450"/>
    </location>
</feature>
<evidence type="ECO:0000259" key="17">
    <source>
        <dbReference type="PROSITE" id="PS51371"/>
    </source>
</evidence>
<keyword evidence="5 12" id="KW-0812">Transmembrane</keyword>
<dbReference type="GO" id="GO:0010960">
    <property type="term" value="P:magnesium ion homeostasis"/>
    <property type="evidence" value="ECO:0007669"/>
    <property type="project" value="InterPro"/>
</dbReference>
<comment type="similarity">
    <text evidence="2">Belongs to the ACDP family.</text>
</comment>
<keyword evidence="9 11" id="KW-0129">CBS domain</keyword>
<evidence type="ECO:0000259" key="18">
    <source>
        <dbReference type="PROSITE" id="PS51846"/>
    </source>
</evidence>
<evidence type="ECO:0000256" key="3">
    <source>
        <dbReference type="ARBA" id="ARBA00022448"/>
    </source>
</evidence>
<dbReference type="InterPro" id="IPR044751">
    <property type="entry name" value="Ion_transp-like_CBS"/>
</dbReference>
<sequence>MARYSHRAVEKILKVLFFVTLLDRASLALVPDQFAPEFNSLTQKSPVDYEDSKKIVFEVRGRNIHSGIKIKATKDKSDRDTECEDLKVLYNVSEIQTFEFQKAQYELTVPKNVQGNIYLCLPRKVRENTGQVPSLYNSVFYKWYHQGPGVFVDVTSNKTELDLSLQRRALDDVTTQVNPALATPKKKIHITGIRLEKAYKEPDYDANGVPEVLAYNDHTFRVFGEGFTPSMLITFTAKTGDCLLPISNVFHVDNTSFSENTFRVKINLPPLSANDETYHICAKDGNDEPGNPKVFVLQGTDYWYQVKAHDKPIPLWGSIIIILACLTFSALFSGLNLGLMSLDKTDLKILSNIGSRAEKRYAQAIQPVRNHGNYLLCSILLGNVFVNSIFTIFLDDLTSGFVAVIFSTLSIVLIGEIAPQAVCSRHGLAIGAKTIYITKFVMLLTFPIAFPVSKILDALLGEEIGSVYNRERLKELIKVTTGDNELDKDEVNIISGALELRKKTVSHVMTRIEDVFMLDYEAVLDFETVSEIMKSGFSRIPVYDGNRQNIVTMLYIKDLAFVDPDDNTPLKTLCQFYQNPCNFVFEDVTLDVIFKIFKEGNKGHMAFVHRVNNEGEGDPFYETVGLVTLEDVIEELIQAEIMDETDVFTDNRSKRKRHAERRQDFTVFAEKRGEPSKMRISPQLTLAAYQYLSTSVEPFHPNVISETILRRLLKQDIAVHIRKNKEWRTDPANVIYEPGKAVDFFVVILEGRVEVTVGKENLMFEGGPFTYFGTQALVQTVGIDAGHSPREAMFPHTQSPSVAPSTMGSLESLNIDSLLRHTFIPDYSVRATTEVLYLKIKRALYLAAKRATLMERSKKGENQTDQQFDEEVDKLLHSLDEDDVVSAGRQTPRRKSSRKSQEIKPEHLSMQTSPKTP</sequence>
<dbReference type="InterPro" id="IPR000644">
    <property type="entry name" value="CBS_dom"/>
</dbReference>
<feature type="signal peptide" evidence="15">
    <location>
        <begin position="1"/>
        <end position="28"/>
    </location>
</feature>
<dbReference type="GO" id="GO:0022857">
    <property type="term" value="F:transmembrane transporter activity"/>
    <property type="evidence" value="ECO:0007669"/>
    <property type="project" value="TreeGrafter"/>
</dbReference>
<feature type="transmembrane region" description="Helical" evidence="14">
    <location>
        <begin position="315"/>
        <end position="339"/>
    </location>
</feature>
<keyword evidence="4" id="KW-1003">Cell membrane</keyword>
<dbReference type="Pfam" id="PF25562">
    <property type="entry name" value="CNBH_CNNM2_C"/>
    <property type="match status" value="1"/>
</dbReference>
<keyword evidence="7 12" id="KW-1133">Transmembrane helix</keyword>
<evidence type="ECO:0000256" key="2">
    <source>
        <dbReference type="ARBA" id="ARBA00010484"/>
    </source>
</evidence>
<feature type="domain" description="CNNM transmembrane" evidence="18">
    <location>
        <begin position="311"/>
        <end position="490"/>
    </location>
</feature>
<evidence type="ECO:0000259" key="16">
    <source>
        <dbReference type="PROSITE" id="PS50042"/>
    </source>
</evidence>
<feature type="domain" description="CBS" evidence="17">
    <location>
        <begin position="509"/>
        <end position="570"/>
    </location>
</feature>
<dbReference type="Proteomes" id="UP001153636">
    <property type="component" value="Chromosome 7"/>
</dbReference>
<dbReference type="PROSITE" id="PS51371">
    <property type="entry name" value="CBS"/>
    <property type="match status" value="1"/>
</dbReference>
<dbReference type="InterPro" id="IPR046342">
    <property type="entry name" value="CBS_dom_sf"/>
</dbReference>
<evidence type="ECO:0000256" key="5">
    <source>
        <dbReference type="ARBA" id="ARBA00022692"/>
    </source>
</evidence>